<name>A0ACC3AUJ6_9EURO</name>
<proteinExistence type="predicted"/>
<comment type="caution">
    <text evidence="1">The sequence shown here is derived from an EMBL/GenBank/DDBJ whole genome shotgun (WGS) entry which is preliminary data.</text>
</comment>
<keyword evidence="2" id="KW-1185">Reference proteome</keyword>
<dbReference type="Proteomes" id="UP001177260">
    <property type="component" value="Unassembled WGS sequence"/>
</dbReference>
<evidence type="ECO:0000313" key="2">
    <source>
        <dbReference type="Proteomes" id="UP001177260"/>
    </source>
</evidence>
<protein>
    <submittedName>
        <fullName evidence="1">Uncharacterized protein</fullName>
    </submittedName>
</protein>
<accession>A0ACC3AUJ6</accession>
<gene>
    <name evidence="1" type="ORF">N8T08_009217</name>
</gene>
<dbReference type="EMBL" id="JAOPJF010000066">
    <property type="protein sequence ID" value="KAK1141310.1"/>
    <property type="molecule type" value="Genomic_DNA"/>
</dbReference>
<organism evidence="1 2">
    <name type="scientific">Aspergillus melleus</name>
    <dbReference type="NCBI Taxonomy" id="138277"/>
    <lineage>
        <taxon>Eukaryota</taxon>
        <taxon>Fungi</taxon>
        <taxon>Dikarya</taxon>
        <taxon>Ascomycota</taxon>
        <taxon>Pezizomycotina</taxon>
        <taxon>Eurotiomycetes</taxon>
        <taxon>Eurotiomycetidae</taxon>
        <taxon>Eurotiales</taxon>
        <taxon>Aspergillaceae</taxon>
        <taxon>Aspergillus</taxon>
        <taxon>Aspergillus subgen. Circumdati</taxon>
    </lineage>
</organism>
<reference evidence="1 2" key="1">
    <citation type="journal article" date="2023" name="ACS Omega">
        <title>Identification of the Neoaspergillic Acid Biosynthesis Gene Cluster by Establishing an In Vitro CRISPR-Ribonucleoprotein Genetic System in Aspergillus melleus.</title>
        <authorList>
            <person name="Yuan B."/>
            <person name="Grau M.F."/>
            <person name="Murata R.M."/>
            <person name="Torok T."/>
            <person name="Venkateswaran K."/>
            <person name="Stajich J.E."/>
            <person name="Wang C.C.C."/>
        </authorList>
    </citation>
    <scope>NUCLEOTIDE SEQUENCE [LARGE SCALE GENOMIC DNA]</scope>
    <source>
        <strain evidence="1 2">IMV 1140</strain>
    </source>
</reference>
<evidence type="ECO:0000313" key="1">
    <source>
        <dbReference type="EMBL" id="KAK1141310.1"/>
    </source>
</evidence>
<sequence>MEGKSYIEQGLTSEIHHTAQATTLGITYSNPIKVQNAPSQLPHHRRRRPRLQRHISLPPALFFLARTAICLTNFHTASACSPTRSMLSSGADNHIAGLGQMAEHMRNASIYENRPGYEGYLNFRVAALSEVLQDEGYFTTMAGKSINNLYLKFHQYRHLGLSKTTSPSARGFTNNLSFLPGCGNHFNYESQLSHPGDGILAPMKPAHDFWMRDDAFIDRIADLPSPFYSTTAFTDALLESLRSRNDNQPLFAYLPFTAPHWPLQAPREVIQMHRGMYDDAPGALRRRRLRESVRLGRVDDFFIPKDGNLRRMVDIIDRDIQRVIDQLAGTDELDNTFVLFMSDNGAEGSMLEVLPVMGPSGSLSSIIGKYYDNSLENMVNADSFVWYGPA</sequence>